<feature type="region of interest" description="Disordered" evidence="1">
    <location>
        <begin position="280"/>
        <end position="330"/>
    </location>
</feature>
<gene>
    <name evidence="2" type="ORF">SCUCBS95973_008833</name>
</gene>
<accession>A0ABP0CRE8</accession>
<protein>
    <submittedName>
        <fullName evidence="2">Uncharacterized protein</fullName>
    </submittedName>
</protein>
<keyword evidence="3" id="KW-1185">Reference proteome</keyword>
<feature type="compositionally biased region" description="Acidic residues" evidence="1">
    <location>
        <begin position="33"/>
        <end position="43"/>
    </location>
</feature>
<organism evidence="2 3">
    <name type="scientific">Sporothrix curviconia</name>
    <dbReference type="NCBI Taxonomy" id="1260050"/>
    <lineage>
        <taxon>Eukaryota</taxon>
        <taxon>Fungi</taxon>
        <taxon>Dikarya</taxon>
        <taxon>Ascomycota</taxon>
        <taxon>Pezizomycotina</taxon>
        <taxon>Sordariomycetes</taxon>
        <taxon>Sordariomycetidae</taxon>
        <taxon>Ophiostomatales</taxon>
        <taxon>Ophiostomataceae</taxon>
        <taxon>Sporothrix</taxon>
    </lineage>
</organism>
<reference evidence="2 3" key="1">
    <citation type="submission" date="2024-01" db="EMBL/GenBank/DDBJ databases">
        <authorList>
            <person name="Allen C."/>
            <person name="Tagirdzhanova G."/>
        </authorList>
    </citation>
    <scope>NUCLEOTIDE SEQUENCE [LARGE SCALE GENOMIC DNA]</scope>
</reference>
<feature type="region of interest" description="Disordered" evidence="1">
    <location>
        <begin position="24"/>
        <end position="52"/>
    </location>
</feature>
<sequence length="330" mass="37198">MEWPRPAGKTARLKGLTNAVDFASIGPSADASDASDEDGDDGDDARSTVSAYPAAPTALRRMAVAGPTHNPCYALEVRLMQTFNIHDPHFEDQYVPYDHLMASGMLLHGRFRERSQREEEVAQARNDAAWEKLIEPRYYGRTSDGVFRSQMQALQEEQQALHESNMACLRDMVEGRPRTRDELFLRFNRWEVQGITRDEGNFLVSNYYKCDTLYRYMLDQFQIFAPPSLARVRLQSRPPPKDEARMAYLFRLWDGKLNRAEQNALAGMYGFGEKPAGACDGEECDKDGPDDGQQDDNKGDGTTGPAPEKVPTTRASRRLAGHPPEFGLLR</sequence>
<name>A0ABP0CRE8_9PEZI</name>
<evidence type="ECO:0000313" key="3">
    <source>
        <dbReference type="Proteomes" id="UP001642405"/>
    </source>
</evidence>
<evidence type="ECO:0000313" key="2">
    <source>
        <dbReference type="EMBL" id="CAK7234137.1"/>
    </source>
</evidence>
<evidence type="ECO:0000256" key="1">
    <source>
        <dbReference type="SAM" id="MobiDB-lite"/>
    </source>
</evidence>
<proteinExistence type="predicted"/>
<comment type="caution">
    <text evidence="2">The sequence shown here is derived from an EMBL/GenBank/DDBJ whole genome shotgun (WGS) entry which is preliminary data.</text>
</comment>
<dbReference type="Proteomes" id="UP001642405">
    <property type="component" value="Unassembled WGS sequence"/>
</dbReference>
<feature type="compositionally biased region" description="Acidic residues" evidence="1">
    <location>
        <begin position="280"/>
        <end position="294"/>
    </location>
</feature>
<dbReference type="EMBL" id="CAWUHB010000080">
    <property type="protein sequence ID" value="CAK7234137.1"/>
    <property type="molecule type" value="Genomic_DNA"/>
</dbReference>